<protein>
    <submittedName>
        <fullName evidence="2">Uncharacterized protein</fullName>
    </submittedName>
</protein>
<evidence type="ECO:0000313" key="2">
    <source>
        <dbReference type="EMBL" id="KAF0731413.1"/>
    </source>
</evidence>
<evidence type="ECO:0000256" key="1">
    <source>
        <dbReference type="SAM" id="Phobius"/>
    </source>
</evidence>
<sequence>MSSHRRILHFRSLLTVIIVKVAFFLPNWTAVTKYIKALRPADLLVPLEHLWQLHLLGWGDDALWPCLNITGMNEDSRVHVEAIASYYSRLGVDPKTDVDWFRCYADPAAKVWMKATSRTGFDMTIVSKWKQTRIFWFELTVLKPDQFLEALSYLQHLEMIYWPHCTPELTMALCQYAASSSSLVDLIMETESHGNGHCTITTSMTDALLKWIEARPINLFSLENFSWENQKLRCAVVEAALKQEMLKHFTLQETNETNYRFRADYDTEKHQLTLDFFNAILDLLVNFNNLSCLTNIFRILIQANVQKFCLTNLQEVDFEPIWMIVGPLLENSKVEVLEFNHKVYSYYDAIHIAQTMNFCITFQEFLLRDKPASLAENLTVVNRIILQMRRTCIVPLLEELKVLETLVKKDVDYSCALLGC</sequence>
<keyword evidence="1" id="KW-0812">Transmembrane</keyword>
<proteinExistence type="predicted"/>
<dbReference type="Proteomes" id="UP000481153">
    <property type="component" value="Unassembled WGS sequence"/>
</dbReference>
<name>A0A6G0WV56_9STRA</name>
<gene>
    <name evidence="2" type="ORF">Ae201684_011316</name>
</gene>
<organism evidence="2 3">
    <name type="scientific">Aphanomyces euteiches</name>
    <dbReference type="NCBI Taxonomy" id="100861"/>
    <lineage>
        <taxon>Eukaryota</taxon>
        <taxon>Sar</taxon>
        <taxon>Stramenopiles</taxon>
        <taxon>Oomycota</taxon>
        <taxon>Saprolegniomycetes</taxon>
        <taxon>Saprolegniales</taxon>
        <taxon>Verrucalvaceae</taxon>
        <taxon>Aphanomyces</taxon>
    </lineage>
</organism>
<keyword evidence="3" id="KW-1185">Reference proteome</keyword>
<keyword evidence="1" id="KW-0472">Membrane</keyword>
<keyword evidence="1" id="KW-1133">Transmembrane helix</keyword>
<dbReference type="VEuPathDB" id="FungiDB:AeMF1_007452"/>
<accession>A0A6G0WV56</accession>
<feature type="transmembrane region" description="Helical" evidence="1">
    <location>
        <begin position="12"/>
        <end position="31"/>
    </location>
</feature>
<reference evidence="2 3" key="1">
    <citation type="submission" date="2019-07" db="EMBL/GenBank/DDBJ databases">
        <title>Genomics analysis of Aphanomyces spp. identifies a new class of oomycete effector associated with host adaptation.</title>
        <authorList>
            <person name="Gaulin E."/>
        </authorList>
    </citation>
    <scope>NUCLEOTIDE SEQUENCE [LARGE SCALE GENOMIC DNA]</scope>
    <source>
        <strain evidence="2 3">ATCC 201684</strain>
    </source>
</reference>
<dbReference type="AlphaFoldDB" id="A0A6G0WV56"/>
<evidence type="ECO:0000313" key="3">
    <source>
        <dbReference type="Proteomes" id="UP000481153"/>
    </source>
</evidence>
<dbReference type="EMBL" id="VJMJ01000143">
    <property type="protein sequence ID" value="KAF0731413.1"/>
    <property type="molecule type" value="Genomic_DNA"/>
</dbReference>
<comment type="caution">
    <text evidence="2">The sequence shown here is derived from an EMBL/GenBank/DDBJ whole genome shotgun (WGS) entry which is preliminary data.</text>
</comment>